<accession>A0A0W0F6J3</accession>
<proteinExistence type="predicted"/>
<evidence type="ECO:0000313" key="2">
    <source>
        <dbReference type="Proteomes" id="UP000054988"/>
    </source>
</evidence>
<gene>
    <name evidence="1" type="ORF">WG66_15480</name>
</gene>
<dbReference type="AlphaFoldDB" id="A0A0W0F6J3"/>
<evidence type="ECO:0000313" key="1">
    <source>
        <dbReference type="EMBL" id="KTB31943.1"/>
    </source>
</evidence>
<reference evidence="1 2" key="1">
    <citation type="submission" date="2015-12" db="EMBL/GenBank/DDBJ databases">
        <title>Draft genome sequence of Moniliophthora roreri, the causal agent of frosty pod rot of cacao.</title>
        <authorList>
            <person name="Aime M.C."/>
            <person name="Diaz-Valderrama J.R."/>
            <person name="Kijpornyongpan T."/>
            <person name="Phillips-Mora W."/>
        </authorList>
    </citation>
    <scope>NUCLEOTIDE SEQUENCE [LARGE SCALE GENOMIC DNA]</scope>
    <source>
        <strain evidence="1 2">MCA 2952</strain>
    </source>
</reference>
<sequence length="98" mass="11171">MSSSFHFHRRHRVGLPNINNITNIHQQACLDIKLLSSRALGSTIPISHSGVIAGIPAEVSPHTLSQFFSYFMLGQYLNLNQWMELVIFGSNNEWKKLY</sequence>
<dbReference type="EMBL" id="LATX01002277">
    <property type="protein sequence ID" value="KTB31943.1"/>
    <property type="molecule type" value="Genomic_DNA"/>
</dbReference>
<organism evidence="1 2">
    <name type="scientific">Moniliophthora roreri</name>
    <name type="common">Frosty pod rot fungus</name>
    <name type="synonym">Monilia roreri</name>
    <dbReference type="NCBI Taxonomy" id="221103"/>
    <lineage>
        <taxon>Eukaryota</taxon>
        <taxon>Fungi</taxon>
        <taxon>Dikarya</taxon>
        <taxon>Basidiomycota</taxon>
        <taxon>Agaricomycotina</taxon>
        <taxon>Agaricomycetes</taxon>
        <taxon>Agaricomycetidae</taxon>
        <taxon>Agaricales</taxon>
        <taxon>Marasmiineae</taxon>
        <taxon>Marasmiaceae</taxon>
        <taxon>Moniliophthora</taxon>
    </lineage>
</organism>
<dbReference type="Proteomes" id="UP000054988">
    <property type="component" value="Unassembled WGS sequence"/>
</dbReference>
<protein>
    <submittedName>
        <fullName evidence="1">Uncharacterized protein</fullName>
    </submittedName>
</protein>
<name>A0A0W0F6J3_MONRR</name>
<comment type="caution">
    <text evidence="1">The sequence shown here is derived from an EMBL/GenBank/DDBJ whole genome shotgun (WGS) entry which is preliminary data.</text>
</comment>